<evidence type="ECO:0000313" key="2">
    <source>
        <dbReference type="EMBL" id="SOC51100.1"/>
    </source>
</evidence>
<name>A0A285VAM0_9GAMM</name>
<dbReference type="Proteomes" id="UP001321908">
    <property type="component" value="Chromosome"/>
</dbReference>
<dbReference type="AlphaFoldDB" id="A0A285VAM0"/>
<keyword evidence="1" id="KW-0732">Signal</keyword>
<evidence type="ECO:0000313" key="4">
    <source>
        <dbReference type="Proteomes" id="UP000219023"/>
    </source>
</evidence>
<dbReference type="RefSeq" id="WP_040240092.1">
    <property type="nucleotide sequence ID" value="NZ_CP140151.1"/>
</dbReference>
<reference evidence="2 4" key="1">
    <citation type="submission" date="2017-08" db="EMBL/GenBank/DDBJ databases">
        <authorList>
            <person name="de Groot N.N."/>
        </authorList>
    </citation>
    <scope>NUCLEOTIDE SEQUENCE [LARGE SCALE GENOMIC DNA]</scope>
    <source>
        <strain evidence="2 4">USBA 855</strain>
    </source>
</reference>
<keyword evidence="5" id="KW-1185">Reference proteome</keyword>
<evidence type="ECO:0008006" key="6">
    <source>
        <dbReference type="Google" id="ProtNLM"/>
    </source>
</evidence>
<dbReference type="PROSITE" id="PS51257">
    <property type="entry name" value="PROKAR_LIPOPROTEIN"/>
    <property type="match status" value="1"/>
</dbReference>
<evidence type="ECO:0000313" key="5">
    <source>
        <dbReference type="Proteomes" id="UP001321908"/>
    </source>
</evidence>
<dbReference type="OrthoDB" id="6183111at2"/>
<organism evidence="2 4">
    <name type="scientific">Chromohalobacter canadensis</name>
    <dbReference type="NCBI Taxonomy" id="141389"/>
    <lineage>
        <taxon>Bacteria</taxon>
        <taxon>Pseudomonadati</taxon>
        <taxon>Pseudomonadota</taxon>
        <taxon>Gammaproteobacteria</taxon>
        <taxon>Oceanospirillales</taxon>
        <taxon>Halomonadaceae</taxon>
        <taxon>Chromohalobacter</taxon>
    </lineage>
</organism>
<accession>A0A285VAM0</accession>
<feature type="signal peptide" evidence="1">
    <location>
        <begin position="1"/>
        <end position="22"/>
    </location>
</feature>
<evidence type="ECO:0000256" key="1">
    <source>
        <dbReference type="SAM" id="SignalP"/>
    </source>
</evidence>
<dbReference type="EMBL" id="OBQJ01000001">
    <property type="protein sequence ID" value="SOC51100.1"/>
    <property type="molecule type" value="Genomic_DNA"/>
</dbReference>
<gene>
    <name evidence="2" type="ORF">SAMN05421509_101136</name>
    <name evidence="3" type="ORF">SR908_07865</name>
</gene>
<protein>
    <recommendedName>
        <fullName evidence="6">DUF3261 domain-containing protein</fullName>
    </recommendedName>
</protein>
<sequence>MKHAHAAGIIALCLLLAGCAGLGDAPPEDMRQAVYGMSSQAAEALLESPPWSGEAQDMVVMLAPPTVSPALGIAPGRLTETLGRALLAQAEGPQVLDWTPGMLADDAPDNHWVLESRLQGNGVLRLSDRELRPYQWEITLRRPGQDAPSWRATLSGALDASAL</sequence>
<reference evidence="3 5" key="2">
    <citation type="submission" date="2023-11" db="EMBL/GenBank/DDBJ databases">
        <title>MicrobeMod: A computational toolkit for identifying prokaryotic methylation and restriction-modification with nanopore sequencing.</title>
        <authorList>
            <person name="Crits-Christoph A."/>
            <person name="Kang S.C."/>
            <person name="Lee H."/>
            <person name="Ostrov N."/>
        </authorList>
    </citation>
    <scope>NUCLEOTIDE SEQUENCE [LARGE SCALE GENOMIC DNA]</scope>
    <source>
        <strain evidence="3 5">ATCC 43984</strain>
    </source>
</reference>
<proteinExistence type="predicted"/>
<dbReference type="EMBL" id="CP140151">
    <property type="protein sequence ID" value="WQH10577.1"/>
    <property type="molecule type" value="Genomic_DNA"/>
</dbReference>
<dbReference type="Proteomes" id="UP000219023">
    <property type="component" value="Unassembled WGS sequence"/>
</dbReference>
<evidence type="ECO:0000313" key="3">
    <source>
        <dbReference type="EMBL" id="WQH10577.1"/>
    </source>
</evidence>
<feature type="chain" id="PRO_5011677331" description="DUF3261 domain-containing protein" evidence="1">
    <location>
        <begin position="23"/>
        <end position="163"/>
    </location>
</feature>